<evidence type="ECO:0000313" key="8">
    <source>
        <dbReference type="Proteomes" id="UP000486602"/>
    </source>
</evidence>
<protein>
    <submittedName>
        <fullName evidence="7">Sigma-70 family RNA polymerase sigma factor</fullName>
    </submittedName>
</protein>
<dbReference type="InterPro" id="IPR013325">
    <property type="entry name" value="RNA_pol_sigma_r2"/>
</dbReference>
<dbReference type="Gene3D" id="1.10.10.10">
    <property type="entry name" value="Winged helix-like DNA-binding domain superfamily/Winged helix DNA-binding domain"/>
    <property type="match status" value="1"/>
</dbReference>
<dbReference type="NCBIfam" id="TIGR02937">
    <property type="entry name" value="sigma70-ECF"/>
    <property type="match status" value="1"/>
</dbReference>
<dbReference type="GO" id="GO:0016987">
    <property type="term" value="F:sigma factor activity"/>
    <property type="evidence" value="ECO:0007669"/>
    <property type="project" value="UniProtKB-KW"/>
</dbReference>
<evidence type="ECO:0000259" key="6">
    <source>
        <dbReference type="Pfam" id="PF08281"/>
    </source>
</evidence>
<evidence type="ECO:0000259" key="5">
    <source>
        <dbReference type="Pfam" id="PF04542"/>
    </source>
</evidence>
<keyword evidence="3" id="KW-0731">Sigma factor</keyword>
<sequence>MAMLSVNNISEDQLKMLVDGCVRNHRKSQEMVYKMFYGKMMSVCRRYTKNEDQAKDILQDGFIKVFKNIEKFNFDGSFEGWIRRIVVNTAIDFTRKAKNDYLLMNENQSLEDFENDLLDESVEEDYDTPFKVSDVIAGMEQLSNAYRTVFNLYVFENYSHQEIADALKISVGTSKSNLAKARANLKKILTKELEKRNGESTR</sequence>
<evidence type="ECO:0000256" key="2">
    <source>
        <dbReference type="ARBA" id="ARBA00023015"/>
    </source>
</evidence>
<feature type="domain" description="RNA polymerase sigma factor 70 region 4 type 2" evidence="6">
    <location>
        <begin position="139"/>
        <end position="185"/>
    </location>
</feature>
<comment type="caution">
    <text evidence="7">The sequence shown here is derived from an EMBL/GenBank/DDBJ whole genome shotgun (WGS) entry which is preliminary data.</text>
</comment>
<keyword evidence="8" id="KW-1185">Reference proteome</keyword>
<dbReference type="InterPro" id="IPR014284">
    <property type="entry name" value="RNA_pol_sigma-70_dom"/>
</dbReference>
<accession>A0A7K3WMK2</accession>
<keyword evidence="2" id="KW-0805">Transcription regulation</keyword>
<dbReference type="SUPFAM" id="SSF88946">
    <property type="entry name" value="Sigma2 domain of RNA polymerase sigma factors"/>
    <property type="match status" value="1"/>
</dbReference>
<dbReference type="PANTHER" id="PTHR43133:SF46">
    <property type="entry name" value="RNA POLYMERASE SIGMA-70 FACTOR ECF SUBFAMILY"/>
    <property type="match status" value="1"/>
</dbReference>
<gene>
    <name evidence="7" type="ORF">G3O08_05065</name>
</gene>
<dbReference type="SUPFAM" id="SSF88659">
    <property type="entry name" value="Sigma3 and sigma4 domains of RNA polymerase sigma factors"/>
    <property type="match status" value="1"/>
</dbReference>
<dbReference type="PANTHER" id="PTHR43133">
    <property type="entry name" value="RNA POLYMERASE ECF-TYPE SIGMA FACTO"/>
    <property type="match status" value="1"/>
</dbReference>
<comment type="similarity">
    <text evidence="1">Belongs to the sigma-70 factor family. ECF subfamily.</text>
</comment>
<dbReference type="InterPro" id="IPR013249">
    <property type="entry name" value="RNA_pol_sigma70_r4_t2"/>
</dbReference>
<evidence type="ECO:0000256" key="4">
    <source>
        <dbReference type="ARBA" id="ARBA00023163"/>
    </source>
</evidence>
<evidence type="ECO:0000256" key="1">
    <source>
        <dbReference type="ARBA" id="ARBA00010641"/>
    </source>
</evidence>
<dbReference type="InterPro" id="IPR013324">
    <property type="entry name" value="RNA_pol_sigma_r3/r4-like"/>
</dbReference>
<evidence type="ECO:0000313" key="7">
    <source>
        <dbReference type="EMBL" id="NEN22866.1"/>
    </source>
</evidence>
<reference evidence="7 8" key="1">
    <citation type="submission" date="2020-02" db="EMBL/GenBank/DDBJ databases">
        <title>Out from the shadows clarifying the taxonomy of the family Cryomorphaceae and related taxa by utilizing the GTDB taxonomic framework.</title>
        <authorList>
            <person name="Bowman J.P."/>
        </authorList>
    </citation>
    <scope>NUCLEOTIDE SEQUENCE [LARGE SCALE GENOMIC DNA]</scope>
    <source>
        <strain evidence="7 8">QSSC 1-22</strain>
    </source>
</reference>
<dbReference type="Pfam" id="PF08281">
    <property type="entry name" value="Sigma70_r4_2"/>
    <property type="match status" value="1"/>
</dbReference>
<name>A0A7K3WMK2_9FLAO</name>
<dbReference type="CDD" id="cd06171">
    <property type="entry name" value="Sigma70_r4"/>
    <property type="match status" value="1"/>
</dbReference>
<dbReference type="GO" id="GO:0006352">
    <property type="term" value="P:DNA-templated transcription initiation"/>
    <property type="evidence" value="ECO:0007669"/>
    <property type="project" value="InterPro"/>
</dbReference>
<keyword evidence="4" id="KW-0804">Transcription</keyword>
<dbReference type="Proteomes" id="UP000486602">
    <property type="component" value="Unassembled WGS sequence"/>
</dbReference>
<dbReference type="Pfam" id="PF04542">
    <property type="entry name" value="Sigma70_r2"/>
    <property type="match status" value="1"/>
</dbReference>
<dbReference type="InterPro" id="IPR036388">
    <property type="entry name" value="WH-like_DNA-bd_sf"/>
</dbReference>
<dbReference type="InterPro" id="IPR039425">
    <property type="entry name" value="RNA_pol_sigma-70-like"/>
</dbReference>
<dbReference type="GO" id="GO:0003677">
    <property type="term" value="F:DNA binding"/>
    <property type="evidence" value="ECO:0007669"/>
    <property type="project" value="InterPro"/>
</dbReference>
<organism evidence="7 8">
    <name type="scientific">Cryomorpha ignava</name>
    <dbReference type="NCBI Taxonomy" id="101383"/>
    <lineage>
        <taxon>Bacteria</taxon>
        <taxon>Pseudomonadati</taxon>
        <taxon>Bacteroidota</taxon>
        <taxon>Flavobacteriia</taxon>
        <taxon>Flavobacteriales</taxon>
        <taxon>Cryomorphaceae</taxon>
        <taxon>Cryomorpha</taxon>
    </lineage>
</organism>
<dbReference type="EMBL" id="JAAGVY010000006">
    <property type="protein sequence ID" value="NEN22866.1"/>
    <property type="molecule type" value="Genomic_DNA"/>
</dbReference>
<dbReference type="InterPro" id="IPR007627">
    <property type="entry name" value="RNA_pol_sigma70_r2"/>
</dbReference>
<dbReference type="Gene3D" id="1.10.1740.10">
    <property type="match status" value="1"/>
</dbReference>
<proteinExistence type="inferred from homology"/>
<dbReference type="AlphaFoldDB" id="A0A7K3WMK2"/>
<feature type="domain" description="RNA polymerase sigma-70 region 2" evidence="5">
    <location>
        <begin position="33"/>
        <end position="98"/>
    </location>
</feature>
<evidence type="ECO:0000256" key="3">
    <source>
        <dbReference type="ARBA" id="ARBA00023082"/>
    </source>
</evidence>